<dbReference type="Gramene" id="evm.model.01.112">
    <property type="protein sequence ID" value="cds.evm.model.01.112"/>
    <property type="gene ID" value="evm.TU.01.112"/>
</dbReference>
<proteinExistence type="predicted"/>
<evidence type="ECO:0000313" key="1">
    <source>
        <dbReference type="EnsemblPlants" id="cds.evm.model.01.112"/>
    </source>
</evidence>
<accession>A0A803NFN5</accession>
<dbReference type="AlphaFoldDB" id="A0A803NFN5"/>
<dbReference type="EMBL" id="UZAU01000005">
    <property type="status" value="NOT_ANNOTATED_CDS"/>
    <property type="molecule type" value="Genomic_DNA"/>
</dbReference>
<organism evidence="1 2">
    <name type="scientific">Cannabis sativa</name>
    <name type="common">Hemp</name>
    <name type="synonym">Marijuana</name>
    <dbReference type="NCBI Taxonomy" id="3483"/>
    <lineage>
        <taxon>Eukaryota</taxon>
        <taxon>Viridiplantae</taxon>
        <taxon>Streptophyta</taxon>
        <taxon>Embryophyta</taxon>
        <taxon>Tracheophyta</taxon>
        <taxon>Spermatophyta</taxon>
        <taxon>Magnoliopsida</taxon>
        <taxon>eudicotyledons</taxon>
        <taxon>Gunneridae</taxon>
        <taxon>Pentapetalae</taxon>
        <taxon>rosids</taxon>
        <taxon>fabids</taxon>
        <taxon>Rosales</taxon>
        <taxon>Cannabaceae</taxon>
        <taxon>Cannabis</taxon>
    </lineage>
</organism>
<sequence>MNSLMARGWKDLHCRDLPMIAIGKIFPKQALGHSSLDLLGKEVLEVPNDKNPATKLGSTVKHFYQLGSSSSNSDMDKHLTMDSTITKSINLSSVKTFMLINRLVHTKSVDIVAHSPASSSCSNIVHNIAEVTNENRMSSLTTGGNVRNVLKRCRTRGSPLSDFTNNLLHQLPTHLLKRMNILEWMIEGMLLWRRLMFSLANHHEYC</sequence>
<name>A0A803NFN5_CANSA</name>
<evidence type="ECO:0000313" key="2">
    <source>
        <dbReference type="Proteomes" id="UP000596661"/>
    </source>
</evidence>
<keyword evidence="2" id="KW-1185">Reference proteome</keyword>
<dbReference type="EnsemblPlants" id="evm.model.01.112">
    <property type="protein sequence ID" value="cds.evm.model.01.112"/>
    <property type="gene ID" value="evm.TU.01.112"/>
</dbReference>
<protein>
    <submittedName>
        <fullName evidence="1">Uncharacterized protein</fullName>
    </submittedName>
</protein>
<reference evidence="1" key="2">
    <citation type="submission" date="2021-03" db="UniProtKB">
        <authorList>
            <consortium name="EnsemblPlants"/>
        </authorList>
    </citation>
    <scope>IDENTIFICATION</scope>
</reference>
<reference evidence="1" key="1">
    <citation type="submission" date="2018-11" db="EMBL/GenBank/DDBJ databases">
        <authorList>
            <person name="Grassa J C."/>
        </authorList>
    </citation>
    <scope>NUCLEOTIDE SEQUENCE [LARGE SCALE GENOMIC DNA]</scope>
</reference>
<dbReference type="Proteomes" id="UP000596661">
    <property type="component" value="Chromosome 1"/>
</dbReference>